<keyword evidence="3" id="KW-0378">Hydrolase</keyword>
<proteinExistence type="predicted"/>
<dbReference type="AlphaFoldDB" id="A0A6N3K0Z6"/>
<keyword evidence="1" id="KW-0540">Nuclease</keyword>
<dbReference type="Proteomes" id="UP000253958">
    <property type="component" value="Chromosome"/>
</dbReference>
<dbReference type="InterPro" id="IPR037057">
    <property type="entry name" value="DNA_rep_MutH/T2_RE_sf"/>
</dbReference>
<evidence type="ECO:0000256" key="1">
    <source>
        <dbReference type="ARBA" id="ARBA00022722"/>
    </source>
</evidence>
<dbReference type="Gene3D" id="3.40.600.10">
    <property type="entry name" value="DNA mismatch repair MutH/Restriction endonuclease, type II"/>
    <property type="match status" value="1"/>
</dbReference>
<dbReference type="Pfam" id="PF09126">
    <property type="entry name" value="NaeI"/>
    <property type="match status" value="1"/>
</dbReference>
<reference evidence="6 7" key="1">
    <citation type="submission" date="2018-07" db="EMBL/GenBank/DDBJ databases">
        <authorList>
            <person name="Ye Y."/>
        </authorList>
    </citation>
    <scope>NUCLEOTIDE SEQUENCE [LARGE SCALE GENOMIC DNA]</scope>
    <source>
        <strain evidence="7">H14(2018)</strain>
    </source>
</reference>
<dbReference type="EMBL" id="CP031263">
    <property type="protein sequence ID" value="AXH91417.1"/>
    <property type="molecule type" value="Genomic_DNA"/>
</dbReference>
<name>A0A6N3K0Z6_9ACTN</name>
<evidence type="ECO:0000259" key="5">
    <source>
        <dbReference type="Pfam" id="PF09126"/>
    </source>
</evidence>
<dbReference type="Gene3D" id="1.10.10.10">
    <property type="entry name" value="Winged helix-like DNA-binding domain superfamily/Winged helix DNA-binding domain"/>
    <property type="match status" value="1"/>
</dbReference>
<gene>
    <name evidence="6" type="ORF">DVH21_16590</name>
</gene>
<evidence type="ECO:0000313" key="6">
    <source>
        <dbReference type="EMBL" id="AXH91417.1"/>
    </source>
</evidence>
<feature type="compositionally biased region" description="Low complexity" evidence="4">
    <location>
        <begin position="13"/>
        <end position="23"/>
    </location>
</feature>
<evidence type="ECO:0000313" key="7">
    <source>
        <dbReference type="Proteomes" id="UP000253958"/>
    </source>
</evidence>
<keyword evidence="2" id="KW-0255">Endonuclease</keyword>
<dbReference type="InterPro" id="IPR036388">
    <property type="entry name" value="WH-like_DNA-bd_sf"/>
</dbReference>
<feature type="domain" description="Type II restriction enzyme NaeI" evidence="5">
    <location>
        <begin position="70"/>
        <end position="303"/>
    </location>
</feature>
<evidence type="ECO:0000256" key="3">
    <source>
        <dbReference type="ARBA" id="ARBA00022801"/>
    </source>
</evidence>
<dbReference type="InterPro" id="IPR011335">
    <property type="entry name" value="Restrct_endonuc-II-like"/>
</dbReference>
<sequence>MVVAFEDASAEGQTTAATQRTARGNPVAPVGSRCISDFTGDSHVIEQPEEDVGLQTVRRDLVGRPDLSQLIGDAVEDSIFYVLDGYRTHRFDLLDERVEADERRTVGTKLQYHLLDNLGLEKKRHPDTEIAGVPVDVKGTATTDGSQSWMIPREGQCELCLLVHVDLVRDRHRAWLMRTHRAFLHNGDGNGDRKRGISVPAFNTYSVPLYEWTPLRPNPLKGLSEPDRAVVFGSAGQETRLKALFRAAAETVIPRGVILTVCANRADPMRRVRATRVDMAREGLALLCGTWTSHRQLADVLAFDLTGEAWVAVAMSKVLGHGELTGQVLEQMRRGLRDEADRKLFEP</sequence>
<reference evidence="6 7" key="2">
    <citation type="submission" date="2018-08" db="EMBL/GenBank/DDBJ databases">
        <title>Streptomyces kandeliansis sp. nov., an endophytic bacterium isolated from mangrove plant.</title>
        <authorList>
            <person name="Wang R."/>
        </authorList>
    </citation>
    <scope>NUCLEOTIDE SEQUENCE [LARGE SCALE GENOMIC DNA]</scope>
    <source>
        <strain evidence="7">H14(2018)</strain>
    </source>
</reference>
<dbReference type="GO" id="GO:0009036">
    <property type="term" value="F:type II site-specific deoxyribonuclease activity"/>
    <property type="evidence" value="ECO:0007669"/>
    <property type="project" value="InterPro"/>
</dbReference>
<accession>A0A6N3K0Z6</accession>
<protein>
    <recommendedName>
        <fullName evidence="5">Type II restriction enzyme NaeI domain-containing protein</fullName>
    </recommendedName>
</protein>
<dbReference type="SUPFAM" id="SSF52980">
    <property type="entry name" value="Restriction endonuclease-like"/>
    <property type="match status" value="1"/>
</dbReference>
<evidence type="ECO:0000256" key="2">
    <source>
        <dbReference type="ARBA" id="ARBA00022759"/>
    </source>
</evidence>
<dbReference type="GO" id="GO:0003677">
    <property type="term" value="F:DNA binding"/>
    <property type="evidence" value="ECO:0007669"/>
    <property type="project" value="InterPro"/>
</dbReference>
<feature type="region of interest" description="Disordered" evidence="4">
    <location>
        <begin position="1"/>
        <end position="28"/>
    </location>
</feature>
<dbReference type="GO" id="GO:0009307">
    <property type="term" value="P:DNA restriction-modification system"/>
    <property type="evidence" value="ECO:0007669"/>
    <property type="project" value="InterPro"/>
</dbReference>
<evidence type="ECO:0000256" key="4">
    <source>
        <dbReference type="SAM" id="MobiDB-lite"/>
    </source>
</evidence>
<organism evidence="6 7">
    <name type="scientific">Micromonospora aurantiaca</name>
    <name type="common">nom. illeg.</name>
    <dbReference type="NCBI Taxonomy" id="47850"/>
    <lineage>
        <taxon>Bacteria</taxon>
        <taxon>Bacillati</taxon>
        <taxon>Actinomycetota</taxon>
        <taxon>Actinomycetes</taxon>
        <taxon>Micromonosporales</taxon>
        <taxon>Micromonosporaceae</taxon>
        <taxon>Micromonospora</taxon>
    </lineage>
</organism>
<dbReference type="InterPro" id="IPR015210">
    <property type="entry name" value="NaeI"/>
</dbReference>